<sequence>MCTCVYFQKISGIKYATYCGVLAENAVDDCKYEGGGRREGAKRSRRLAQKSGEPISLPSVEKRKISVKCELEAITIIIQSLVETQPEQESSGYPAGFL</sequence>
<dbReference type="Proteomes" id="UP000325440">
    <property type="component" value="Unassembled WGS sequence"/>
</dbReference>
<accession>A0A5E4N288</accession>
<evidence type="ECO:0000313" key="2">
    <source>
        <dbReference type="Proteomes" id="UP000325440"/>
    </source>
</evidence>
<dbReference type="EMBL" id="CABPRJ010001428">
    <property type="protein sequence ID" value="VVC35794.1"/>
    <property type="molecule type" value="Genomic_DNA"/>
</dbReference>
<gene>
    <name evidence="1" type="ORF">CINCED_3A014338</name>
</gene>
<protein>
    <submittedName>
        <fullName evidence="1">Uncharacterized protein</fullName>
    </submittedName>
</protein>
<name>A0A5E4N288_9HEMI</name>
<proteinExistence type="predicted"/>
<dbReference type="AlphaFoldDB" id="A0A5E4N288"/>
<keyword evidence="2" id="KW-1185">Reference proteome</keyword>
<organism evidence="1 2">
    <name type="scientific">Cinara cedri</name>
    <dbReference type="NCBI Taxonomy" id="506608"/>
    <lineage>
        <taxon>Eukaryota</taxon>
        <taxon>Metazoa</taxon>
        <taxon>Ecdysozoa</taxon>
        <taxon>Arthropoda</taxon>
        <taxon>Hexapoda</taxon>
        <taxon>Insecta</taxon>
        <taxon>Pterygota</taxon>
        <taxon>Neoptera</taxon>
        <taxon>Paraneoptera</taxon>
        <taxon>Hemiptera</taxon>
        <taxon>Sternorrhyncha</taxon>
        <taxon>Aphidomorpha</taxon>
        <taxon>Aphidoidea</taxon>
        <taxon>Aphididae</taxon>
        <taxon>Lachninae</taxon>
        <taxon>Cinara</taxon>
    </lineage>
</organism>
<reference evidence="1 2" key="1">
    <citation type="submission" date="2019-08" db="EMBL/GenBank/DDBJ databases">
        <authorList>
            <person name="Alioto T."/>
            <person name="Alioto T."/>
            <person name="Gomez Garrido J."/>
        </authorList>
    </citation>
    <scope>NUCLEOTIDE SEQUENCE [LARGE SCALE GENOMIC DNA]</scope>
</reference>
<evidence type="ECO:0000313" key="1">
    <source>
        <dbReference type="EMBL" id="VVC35794.1"/>
    </source>
</evidence>